<feature type="compositionally biased region" description="Acidic residues" evidence="1">
    <location>
        <begin position="249"/>
        <end position="261"/>
    </location>
</feature>
<feature type="compositionally biased region" description="Low complexity" evidence="1">
    <location>
        <begin position="225"/>
        <end position="243"/>
    </location>
</feature>
<feature type="compositionally biased region" description="Low complexity" evidence="1">
    <location>
        <begin position="100"/>
        <end position="113"/>
    </location>
</feature>
<feature type="compositionally biased region" description="Low complexity" evidence="1">
    <location>
        <begin position="268"/>
        <end position="277"/>
    </location>
</feature>
<proteinExistence type="predicted"/>
<keyword evidence="2" id="KW-1133">Transmembrane helix</keyword>
<feature type="transmembrane region" description="Helical" evidence="2">
    <location>
        <begin position="35"/>
        <end position="54"/>
    </location>
</feature>
<evidence type="ECO:0000256" key="2">
    <source>
        <dbReference type="SAM" id="Phobius"/>
    </source>
</evidence>
<feature type="region of interest" description="Disordered" evidence="1">
    <location>
        <begin position="161"/>
        <end position="285"/>
    </location>
</feature>
<gene>
    <name evidence="3" type="ORF">SAMN05444351_1108</name>
</gene>
<evidence type="ECO:0000256" key="1">
    <source>
        <dbReference type="SAM" id="MobiDB-lite"/>
    </source>
</evidence>
<dbReference type="AlphaFoldDB" id="A0A1M5F8Q6"/>
<name>A0A1M5F8Q6_9ACTN</name>
<feature type="compositionally biased region" description="Polar residues" evidence="1">
    <location>
        <begin position="173"/>
        <end position="183"/>
    </location>
</feature>
<dbReference type="STRING" id="1070870.SAMN05444351_1108"/>
<keyword evidence="4" id="KW-1185">Reference proteome</keyword>
<reference evidence="3 4" key="1">
    <citation type="submission" date="2016-11" db="EMBL/GenBank/DDBJ databases">
        <authorList>
            <person name="Jaros S."/>
            <person name="Januszkiewicz K."/>
            <person name="Wedrychowicz H."/>
        </authorList>
    </citation>
    <scope>NUCLEOTIDE SEQUENCE [LARGE SCALE GENOMIC DNA]</scope>
    <source>
        <strain evidence="3 4">DSM 45408</strain>
    </source>
</reference>
<keyword evidence="2" id="KW-0812">Transmembrane</keyword>
<sequence length="285" mass="28391">MTSPRSENAPRPGPADETPDEKADEKPARLQLSPVQVAAGALAAVSSAVVLSFFGVAGTVIGAALASIVSTVGSALYSASLTSTSEKLRRAREHRPAPAPGTAGEAATRELPPALDPRRAPARRRPRWVRVGAYAAAVFVTAMVIVTGIELVGQQPVSALVGGTETSSSSTTIGELSNASSSRDTTDDPAETGDPAEGTTEAPASTAPADGTPADETSTDDAEQTGTPTEEPEESTPATESGSDGSGEGSEEEPGSGDDAGETAPAEPTTQAPRTGAGTTGGPTG</sequence>
<feature type="transmembrane region" description="Helical" evidence="2">
    <location>
        <begin position="60"/>
        <end position="82"/>
    </location>
</feature>
<keyword evidence="2" id="KW-0472">Membrane</keyword>
<feature type="transmembrane region" description="Helical" evidence="2">
    <location>
        <begin position="128"/>
        <end position="149"/>
    </location>
</feature>
<evidence type="ECO:0000313" key="4">
    <source>
        <dbReference type="Proteomes" id="UP000184471"/>
    </source>
</evidence>
<evidence type="ECO:0000313" key="3">
    <source>
        <dbReference type="EMBL" id="SHF87451.1"/>
    </source>
</evidence>
<dbReference type="Proteomes" id="UP000184471">
    <property type="component" value="Unassembled WGS sequence"/>
</dbReference>
<dbReference type="RefSeq" id="WP_073419033.1">
    <property type="nucleotide sequence ID" value="NZ_FQVX01000001.1"/>
</dbReference>
<dbReference type="EMBL" id="FQVX01000001">
    <property type="protein sequence ID" value="SHF87451.1"/>
    <property type="molecule type" value="Genomic_DNA"/>
</dbReference>
<accession>A0A1M5F8Q6</accession>
<feature type="region of interest" description="Disordered" evidence="1">
    <location>
        <begin position="87"/>
        <end position="125"/>
    </location>
</feature>
<feature type="region of interest" description="Disordered" evidence="1">
    <location>
        <begin position="1"/>
        <end position="27"/>
    </location>
</feature>
<organism evidence="3 4">
    <name type="scientific">Geodermatophilus nigrescens</name>
    <dbReference type="NCBI Taxonomy" id="1070870"/>
    <lineage>
        <taxon>Bacteria</taxon>
        <taxon>Bacillati</taxon>
        <taxon>Actinomycetota</taxon>
        <taxon>Actinomycetes</taxon>
        <taxon>Geodermatophilales</taxon>
        <taxon>Geodermatophilaceae</taxon>
        <taxon>Geodermatophilus</taxon>
    </lineage>
</organism>
<protein>
    <submittedName>
        <fullName evidence="3">Uncharacterized protein</fullName>
    </submittedName>
</protein>